<dbReference type="EMBL" id="JARBHB010000003">
    <property type="protein sequence ID" value="KAJ8888351.1"/>
    <property type="molecule type" value="Genomic_DNA"/>
</dbReference>
<organism evidence="2 3">
    <name type="scientific">Dryococelus australis</name>
    <dbReference type="NCBI Taxonomy" id="614101"/>
    <lineage>
        <taxon>Eukaryota</taxon>
        <taxon>Metazoa</taxon>
        <taxon>Ecdysozoa</taxon>
        <taxon>Arthropoda</taxon>
        <taxon>Hexapoda</taxon>
        <taxon>Insecta</taxon>
        <taxon>Pterygota</taxon>
        <taxon>Neoptera</taxon>
        <taxon>Polyneoptera</taxon>
        <taxon>Phasmatodea</taxon>
        <taxon>Verophasmatodea</taxon>
        <taxon>Anareolatae</taxon>
        <taxon>Phasmatidae</taxon>
        <taxon>Eurycanthinae</taxon>
        <taxon>Dryococelus</taxon>
    </lineage>
</organism>
<evidence type="ECO:0000313" key="3">
    <source>
        <dbReference type="Proteomes" id="UP001159363"/>
    </source>
</evidence>
<reference evidence="2 3" key="1">
    <citation type="submission" date="2023-02" db="EMBL/GenBank/DDBJ databases">
        <title>LHISI_Scaffold_Assembly.</title>
        <authorList>
            <person name="Stuart O.P."/>
            <person name="Cleave R."/>
            <person name="Magrath M.J.L."/>
            <person name="Mikheyev A.S."/>
        </authorList>
    </citation>
    <scope>NUCLEOTIDE SEQUENCE [LARGE SCALE GENOMIC DNA]</scope>
    <source>
        <strain evidence="2">Daus_M_001</strain>
        <tissue evidence="2">Leg muscle</tissue>
    </source>
</reference>
<evidence type="ECO:0000313" key="2">
    <source>
        <dbReference type="EMBL" id="KAJ8888351.1"/>
    </source>
</evidence>
<protein>
    <submittedName>
        <fullName evidence="2">Uncharacterized protein</fullName>
    </submittedName>
</protein>
<gene>
    <name evidence="2" type="ORF">PR048_007841</name>
</gene>
<feature type="region of interest" description="Disordered" evidence="1">
    <location>
        <begin position="131"/>
        <end position="159"/>
    </location>
</feature>
<dbReference type="Proteomes" id="UP001159363">
    <property type="component" value="Chromosome 3"/>
</dbReference>
<name>A0ABQ9HW84_9NEOP</name>
<evidence type="ECO:0000256" key="1">
    <source>
        <dbReference type="SAM" id="MobiDB-lite"/>
    </source>
</evidence>
<comment type="caution">
    <text evidence="2">The sequence shown here is derived from an EMBL/GenBank/DDBJ whole genome shotgun (WGS) entry which is preliminary data.</text>
</comment>
<sequence length="441" mass="48203">MERRGANLLTSKCFDNKPNVVNRSRWLPCQGCAMCVLAKQLLGRTFKNGRRWHSVLTAWLRIAGCGLMNGAKDVGVPSSTRLSRYRNRISKCSLRSADLAIIFASISRSTQFPSPRRVACVRRRPWRRSHLAGVTQRAGRPEGPQLLTTSNNESLTKDDHTAIGDQSEEFDAAADAMPEEVDGDAAAPGVPSEEVDNTVLTLGIDEPATIGSILYSIPAWSLQDFRMWESCRTMPLVGGFSWESPVSPALTFFRCSKRTSITLIGSQDLDNILEFYTTFPDVYSQGTPIRIRKTIINTCIVLVAVGKLTVSALFCLALDLLINVANVDRDTAIVVVKGNHFFVVIDARVDHSFIFAEVEDDSPQLTVFLLNKTSATLRRAKHAELSLGKDSGRPVGNIGAGAREAGNVGISVLGTSVEKFHGFIADFVFVTAEEVDGTIPI</sequence>
<accession>A0ABQ9HW84</accession>
<keyword evidence="3" id="KW-1185">Reference proteome</keyword>
<proteinExistence type="predicted"/>